<dbReference type="AlphaFoldDB" id="A0A8J1TQR9"/>
<dbReference type="GO" id="GO:0030286">
    <property type="term" value="C:dynein complex"/>
    <property type="evidence" value="ECO:0007669"/>
    <property type="project" value="UniProtKB-KW"/>
</dbReference>
<dbReference type="OrthoDB" id="2130750at2759"/>
<keyword evidence="6" id="KW-0206">Cytoskeleton</keyword>
<keyword evidence="4" id="KW-0243">Dynein</keyword>
<evidence type="ECO:0000256" key="1">
    <source>
        <dbReference type="ARBA" id="ARBA00004186"/>
    </source>
</evidence>
<dbReference type="Gene3D" id="2.30.30.190">
    <property type="entry name" value="CAP Gly-rich-like domain"/>
    <property type="match status" value="1"/>
</dbReference>
<evidence type="ECO:0000256" key="4">
    <source>
        <dbReference type="ARBA" id="ARBA00023017"/>
    </source>
</evidence>
<dbReference type="PROSITE" id="PS50245">
    <property type="entry name" value="CAP_GLY_2"/>
    <property type="match status" value="1"/>
</dbReference>
<dbReference type="PANTHER" id="PTHR18916:SF6">
    <property type="entry name" value="DYNACTIN SUBUNIT 1"/>
    <property type="match status" value="1"/>
</dbReference>
<dbReference type="SUPFAM" id="SSF74924">
    <property type="entry name" value="Cap-Gly domain"/>
    <property type="match status" value="1"/>
</dbReference>
<feature type="compositionally biased region" description="Polar residues" evidence="8">
    <location>
        <begin position="186"/>
        <end position="199"/>
    </location>
</feature>
<dbReference type="InterPro" id="IPR036859">
    <property type="entry name" value="CAP-Gly_dom_sf"/>
</dbReference>
<feature type="region of interest" description="Disordered" evidence="8">
    <location>
        <begin position="228"/>
        <end position="248"/>
    </location>
</feature>
<dbReference type="Proteomes" id="UP000749559">
    <property type="component" value="Unassembled WGS sequence"/>
</dbReference>
<gene>
    <name evidence="9" type="ORF">OFUS_LOCUS14667</name>
</gene>
<feature type="region of interest" description="Disordered" evidence="8">
    <location>
        <begin position="584"/>
        <end position="654"/>
    </location>
</feature>
<accession>A0A8J1TQR9</accession>
<comment type="caution">
    <text evidence="9">The sequence shown here is derived from an EMBL/GenBank/DDBJ whole genome shotgun (WGS) entry which is preliminary data.</text>
</comment>
<dbReference type="GO" id="GO:0005819">
    <property type="term" value="C:spindle"/>
    <property type="evidence" value="ECO:0007669"/>
    <property type="project" value="UniProtKB-SubCell"/>
</dbReference>
<feature type="compositionally biased region" description="Basic and acidic residues" evidence="8">
    <location>
        <begin position="616"/>
        <end position="626"/>
    </location>
</feature>
<evidence type="ECO:0000256" key="5">
    <source>
        <dbReference type="ARBA" id="ARBA00023054"/>
    </source>
</evidence>
<comment type="subcellular location">
    <subcellularLocation>
        <location evidence="1">Cytoplasm</location>
        <location evidence="1">Cytoskeleton</location>
        <location evidence="1">Spindle</location>
    </subcellularLocation>
</comment>
<keyword evidence="5 7" id="KW-0175">Coiled coil</keyword>
<name>A0A8J1TQR9_OWEFU</name>
<reference evidence="9" key="1">
    <citation type="submission" date="2022-03" db="EMBL/GenBank/DDBJ databases">
        <authorList>
            <person name="Martin C."/>
        </authorList>
    </citation>
    <scope>NUCLEOTIDE SEQUENCE</scope>
</reference>
<dbReference type="InterPro" id="IPR000938">
    <property type="entry name" value="CAP-Gly_domain"/>
</dbReference>
<keyword evidence="2" id="KW-0963">Cytoplasm</keyword>
<dbReference type="GO" id="GO:0005874">
    <property type="term" value="C:microtubule"/>
    <property type="evidence" value="ECO:0007669"/>
    <property type="project" value="UniProtKB-KW"/>
</dbReference>
<evidence type="ECO:0000256" key="6">
    <source>
        <dbReference type="ARBA" id="ARBA00023212"/>
    </source>
</evidence>
<feature type="compositionally biased region" description="Low complexity" evidence="8">
    <location>
        <begin position="114"/>
        <end position="134"/>
    </location>
</feature>
<evidence type="ECO:0000256" key="2">
    <source>
        <dbReference type="ARBA" id="ARBA00022490"/>
    </source>
</evidence>
<feature type="compositionally biased region" description="Low complexity" evidence="8">
    <location>
        <begin position="152"/>
        <end position="172"/>
    </location>
</feature>
<feature type="compositionally biased region" description="Basic residues" evidence="8">
    <location>
        <begin position="627"/>
        <end position="637"/>
    </location>
</feature>
<evidence type="ECO:0000256" key="3">
    <source>
        <dbReference type="ARBA" id="ARBA00022701"/>
    </source>
</evidence>
<keyword evidence="3" id="KW-0493">Microtubule</keyword>
<feature type="compositionally biased region" description="Polar residues" evidence="8">
    <location>
        <begin position="229"/>
        <end position="248"/>
    </location>
</feature>
<evidence type="ECO:0000256" key="7">
    <source>
        <dbReference type="SAM" id="Coils"/>
    </source>
</evidence>
<dbReference type="EMBL" id="CAIIXF020000007">
    <property type="protein sequence ID" value="CAH1789279.1"/>
    <property type="molecule type" value="Genomic_DNA"/>
</dbReference>
<dbReference type="SMART" id="SM01052">
    <property type="entry name" value="CAP_GLY"/>
    <property type="match status" value="1"/>
</dbReference>
<evidence type="ECO:0000313" key="10">
    <source>
        <dbReference type="Proteomes" id="UP000749559"/>
    </source>
</evidence>
<feature type="coiled-coil region" evidence="7">
    <location>
        <begin position="375"/>
        <end position="402"/>
    </location>
</feature>
<keyword evidence="10" id="KW-1185">Reference proteome</keyword>
<organism evidence="9 10">
    <name type="scientific">Owenia fusiformis</name>
    <name type="common">Polychaete worm</name>
    <dbReference type="NCBI Taxonomy" id="6347"/>
    <lineage>
        <taxon>Eukaryota</taxon>
        <taxon>Metazoa</taxon>
        <taxon>Spiralia</taxon>
        <taxon>Lophotrochozoa</taxon>
        <taxon>Annelida</taxon>
        <taxon>Polychaeta</taxon>
        <taxon>Sedentaria</taxon>
        <taxon>Canalipalpata</taxon>
        <taxon>Sabellida</taxon>
        <taxon>Oweniida</taxon>
        <taxon>Oweniidae</taxon>
        <taxon>Owenia</taxon>
    </lineage>
</organism>
<evidence type="ECO:0000256" key="8">
    <source>
        <dbReference type="SAM" id="MobiDB-lite"/>
    </source>
</evidence>
<proteinExistence type="predicted"/>
<protein>
    <submittedName>
        <fullName evidence="9">Uncharacterized protein</fullName>
    </submittedName>
</protein>
<evidence type="ECO:0000313" key="9">
    <source>
        <dbReference type="EMBL" id="CAH1789279.1"/>
    </source>
</evidence>
<sequence length="654" mass="72834">MDETSSDHSPSLSDNAVKSWVTSWEYELGCLSDLNGGSSTNSEINGLHGLHAVVEDKDIAARAVAFVVNSTRKGIVPLCADIATILRGRRGLEKKILQLAEENAVLRDRSGQISTSVRTSHSTSPTPPSLTSYSDRNSFPESSSEVKTQDNSRPCSRCSHCSSLKSPHSSKLTDSSRKNSGKMSPRSRQVSDSMASSTTSLQTVATNIHLSASHSPHSHLPNGIVTTAIVHNNPSPNGNNITPDYTQQQNRDYKTTECNNTECNNMECNSKECNNIKDYNDNKEIAEHATLCDRLENIDCHQGPEHYNGGLEQDPHCKGSRERKGKLPTMVSEPCHGIRKVSPMVPRFAKESQCDILKPTDPRLEEQLRESVKLNGSLAEELTAARKEIAALKCKLKEVEMHSLARHSTHQYYSVENECILVNGHTDIESDDSATILPTLQRHTPRVLNGESHGKFRTARKMTPRVLPKPPSNHFANKLKNGYQNEVKKYLINGKQMMQLNDHVVVRGDRTGKVRYIGHLENVGKSVNNSIFIGLELDAPVGRHDGILNGKRYFQCAQDHGVFVPIQDVVCLVEHRRQLPKKPSFSKDLRRVSSTDSENSIPRLHHPKYSSPRENSSTKEKSERIPHTHSHPRRKYKPNPMLDSLGDAMPEGYV</sequence>
<dbReference type="Pfam" id="PF01302">
    <property type="entry name" value="CAP_GLY"/>
    <property type="match status" value="1"/>
</dbReference>
<feature type="compositionally biased region" description="Polar residues" evidence="8">
    <location>
        <begin position="135"/>
        <end position="151"/>
    </location>
</feature>
<feature type="region of interest" description="Disordered" evidence="8">
    <location>
        <begin position="108"/>
        <end position="199"/>
    </location>
</feature>
<dbReference type="PANTHER" id="PTHR18916">
    <property type="entry name" value="DYNACTIN 1-RELATED MICROTUBULE-BINDING"/>
    <property type="match status" value="1"/>
</dbReference>